<name>A0ABP7DET5_9MICC</name>
<proteinExistence type="inferred from homology"/>
<keyword evidence="6 9" id="KW-1133">Transmembrane helix</keyword>
<gene>
    <name evidence="10" type="ORF">GCM10023081_44620</name>
</gene>
<dbReference type="EMBL" id="BAABEO010000034">
    <property type="protein sequence ID" value="GAA3703323.1"/>
    <property type="molecule type" value="Genomic_DNA"/>
</dbReference>
<keyword evidence="5 9" id="KW-0812">Transmembrane</keyword>
<sequence>MKRFAIRGIRSGQPDSAVQGPVVARPVAVRRAVSQPVADAARDMPYGVRIAAAWAWRVGLIIAVSGIVVWLLSQVSLLVIPVMIAALLSGLLSPAVVFLRRWHVPNGLATGLTIVAFLGLIVGALSIVGRTLASGFASLWAQALAGIFQVEAWLSQGPLQLTNAQINQYIDSALKQLQSNSSSILSGALSWGTTVGHFAAGLLLTLFALIFFLLEGNRIWSFLVGLMPRTARAATDGAGRRGWSSLVNYVRVQLFVAFIDAVGIGLGAFILGVPLALPLSVLVFIGSFIPILGALFTGAIAVLLALVANGWVNALIMLAIVLVVQQAESHILQPLIMGKAVSLHPLAVVLAVAGGSMVAGIPGALFAVPAMAILNTVVRYIAARGWEAQPAPVVGPPPASDPEAAPADLDGEATRPTATTS</sequence>
<feature type="transmembrane region" description="Helical" evidence="9">
    <location>
        <begin position="347"/>
        <end position="374"/>
    </location>
</feature>
<comment type="similarity">
    <text evidence="2">Belongs to the autoinducer-2 exporter (AI-2E) (TC 2.A.86) family.</text>
</comment>
<feature type="region of interest" description="Disordered" evidence="8">
    <location>
        <begin position="392"/>
        <end position="421"/>
    </location>
</feature>
<dbReference type="InterPro" id="IPR002549">
    <property type="entry name" value="AI-2E-like"/>
</dbReference>
<evidence type="ECO:0000256" key="9">
    <source>
        <dbReference type="SAM" id="Phobius"/>
    </source>
</evidence>
<accession>A0ABP7DET5</accession>
<evidence type="ECO:0000256" key="3">
    <source>
        <dbReference type="ARBA" id="ARBA00022448"/>
    </source>
</evidence>
<feature type="transmembrane region" description="Helical" evidence="9">
    <location>
        <begin position="195"/>
        <end position="214"/>
    </location>
</feature>
<dbReference type="Proteomes" id="UP001500752">
    <property type="component" value="Unassembled WGS sequence"/>
</dbReference>
<evidence type="ECO:0000256" key="7">
    <source>
        <dbReference type="ARBA" id="ARBA00023136"/>
    </source>
</evidence>
<evidence type="ECO:0000256" key="6">
    <source>
        <dbReference type="ARBA" id="ARBA00022989"/>
    </source>
</evidence>
<reference evidence="11" key="1">
    <citation type="journal article" date="2019" name="Int. J. Syst. Evol. Microbiol.">
        <title>The Global Catalogue of Microorganisms (GCM) 10K type strain sequencing project: providing services to taxonomists for standard genome sequencing and annotation.</title>
        <authorList>
            <consortium name="The Broad Institute Genomics Platform"/>
            <consortium name="The Broad Institute Genome Sequencing Center for Infectious Disease"/>
            <person name="Wu L."/>
            <person name="Ma J."/>
        </authorList>
    </citation>
    <scope>NUCLEOTIDE SEQUENCE [LARGE SCALE GENOMIC DNA]</scope>
    <source>
        <strain evidence="11">JCM 30742</strain>
    </source>
</reference>
<feature type="transmembrane region" description="Helical" evidence="9">
    <location>
        <begin position="311"/>
        <end position="327"/>
    </location>
</feature>
<evidence type="ECO:0000313" key="10">
    <source>
        <dbReference type="EMBL" id="GAA3703323.1"/>
    </source>
</evidence>
<comment type="caution">
    <text evidence="10">The sequence shown here is derived from an EMBL/GenBank/DDBJ whole genome shotgun (WGS) entry which is preliminary data.</text>
</comment>
<keyword evidence="4" id="KW-1003">Cell membrane</keyword>
<evidence type="ECO:0000256" key="1">
    <source>
        <dbReference type="ARBA" id="ARBA00004651"/>
    </source>
</evidence>
<evidence type="ECO:0000313" key="11">
    <source>
        <dbReference type="Proteomes" id="UP001500752"/>
    </source>
</evidence>
<feature type="transmembrane region" description="Helical" evidence="9">
    <location>
        <begin position="111"/>
        <end position="129"/>
    </location>
</feature>
<dbReference type="PANTHER" id="PTHR21716:SF53">
    <property type="entry name" value="PERMEASE PERM-RELATED"/>
    <property type="match status" value="1"/>
</dbReference>
<feature type="transmembrane region" description="Helical" evidence="9">
    <location>
        <begin position="78"/>
        <end position="99"/>
    </location>
</feature>
<dbReference type="Pfam" id="PF01594">
    <property type="entry name" value="AI-2E_transport"/>
    <property type="match status" value="1"/>
</dbReference>
<protein>
    <submittedName>
        <fullName evidence="10">AI-2E family transporter</fullName>
    </submittedName>
</protein>
<feature type="transmembrane region" description="Helical" evidence="9">
    <location>
        <begin position="281"/>
        <end position="304"/>
    </location>
</feature>
<keyword evidence="7 9" id="KW-0472">Membrane</keyword>
<evidence type="ECO:0000256" key="8">
    <source>
        <dbReference type="SAM" id="MobiDB-lite"/>
    </source>
</evidence>
<evidence type="ECO:0000256" key="4">
    <source>
        <dbReference type="ARBA" id="ARBA00022475"/>
    </source>
</evidence>
<comment type="subcellular location">
    <subcellularLocation>
        <location evidence="1">Cell membrane</location>
        <topology evidence="1">Multi-pass membrane protein</topology>
    </subcellularLocation>
</comment>
<evidence type="ECO:0000256" key="2">
    <source>
        <dbReference type="ARBA" id="ARBA00009773"/>
    </source>
</evidence>
<feature type="transmembrane region" description="Helical" evidence="9">
    <location>
        <begin position="254"/>
        <end position="275"/>
    </location>
</feature>
<keyword evidence="3" id="KW-0813">Transport</keyword>
<organism evidence="10 11">
    <name type="scientific">Arthrobacter ginkgonis</name>
    <dbReference type="NCBI Taxonomy" id="1630594"/>
    <lineage>
        <taxon>Bacteria</taxon>
        <taxon>Bacillati</taxon>
        <taxon>Actinomycetota</taxon>
        <taxon>Actinomycetes</taxon>
        <taxon>Micrococcales</taxon>
        <taxon>Micrococcaceae</taxon>
        <taxon>Arthrobacter</taxon>
    </lineage>
</organism>
<feature type="transmembrane region" description="Helical" evidence="9">
    <location>
        <begin position="54"/>
        <end position="72"/>
    </location>
</feature>
<dbReference type="RefSeq" id="WP_425548128.1">
    <property type="nucleotide sequence ID" value="NZ_BAABEO010000034.1"/>
</dbReference>
<evidence type="ECO:0000256" key="5">
    <source>
        <dbReference type="ARBA" id="ARBA00022692"/>
    </source>
</evidence>
<dbReference type="PANTHER" id="PTHR21716">
    <property type="entry name" value="TRANSMEMBRANE PROTEIN"/>
    <property type="match status" value="1"/>
</dbReference>
<keyword evidence="11" id="KW-1185">Reference proteome</keyword>